<dbReference type="Gene3D" id="3.40.190.10">
    <property type="entry name" value="Periplasmic binding protein-like II"/>
    <property type="match status" value="1"/>
</dbReference>
<accession>A0AAU1U9P5</accession>
<gene>
    <name evidence="1" type="ORF">OHU69_28500</name>
</gene>
<dbReference type="SUPFAM" id="SSF53850">
    <property type="entry name" value="Periplasmic binding protein-like II"/>
    <property type="match status" value="1"/>
</dbReference>
<dbReference type="Pfam" id="PF01547">
    <property type="entry name" value="SBP_bac_1"/>
    <property type="match status" value="1"/>
</dbReference>
<name>A0AAU1U9P5_9ACTN</name>
<dbReference type="PANTHER" id="PTHR43649">
    <property type="entry name" value="ARABINOSE-BINDING PROTEIN-RELATED"/>
    <property type="match status" value="1"/>
</dbReference>
<dbReference type="PANTHER" id="PTHR43649:SF30">
    <property type="entry name" value="ABC TRANSPORTER SUBSTRATE-BINDING PROTEIN"/>
    <property type="match status" value="1"/>
</dbReference>
<dbReference type="PROSITE" id="PS51257">
    <property type="entry name" value="PROKAR_LIPOPROTEIN"/>
    <property type="match status" value="1"/>
</dbReference>
<proteinExistence type="predicted"/>
<reference evidence="1" key="1">
    <citation type="submission" date="2022-10" db="EMBL/GenBank/DDBJ databases">
        <title>The complete genomes of actinobacterial strains from the NBC collection.</title>
        <authorList>
            <person name="Joergensen T.S."/>
            <person name="Alvarez Arevalo M."/>
            <person name="Sterndorff E.B."/>
            <person name="Faurdal D."/>
            <person name="Vuksanovic O."/>
            <person name="Mourched A.-S."/>
            <person name="Charusanti P."/>
            <person name="Shaw S."/>
            <person name="Blin K."/>
            <person name="Weber T."/>
        </authorList>
    </citation>
    <scope>NUCLEOTIDE SEQUENCE</scope>
    <source>
        <strain evidence="1">NBC_00119</strain>
    </source>
</reference>
<protein>
    <submittedName>
        <fullName evidence="1">Extracellular solute-binding protein</fullName>
    </submittedName>
</protein>
<sequence>MRRRRFLLQTAGLAGAAAYGLSGCGSGSSKSSLNLMVASYDQSVGSSIGDQWDQVVKAYKKVKPDVTVHVERIPFAKLDRTLAQRVKDGRAPDIAQSNVFATFADQRKLYPVSELFDIPTQADFTQSFAQAGTAHYVQYGIPFLASTPRLFYNTTLFERAGISAPGSWDELHSAAKALKAIGVTTPHGLQLGPEAAEDEALAWLLAGGGTYAGVTGYDFATNSNIATLTWLRDRLVGEGLAGAAPQLLDRTAAYEQFLRGQIGMMIAHPVLMSAADQAKVPYAHAAFPQRDGGAAAPLGLSDWLLAFRQNGRKAECGEFLTYLYGRKSARTYGGGQAALPVTASASDSLRSDPAQRPLWKFIDQMPRAEFQPVNQASWPDVRAAIREDIGSAVVRGGSPRAVLQALDTTASRAEIRTAG</sequence>
<dbReference type="InterPro" id="IPR006059">
    <property type="entry name" value="SBP"/>
</dbReference>
<dbReference type="AlphaFoldDB" id="A0AAU1U9P5"/>
<dbReference type="InterPro" id="IPR050490">
    <property type="entry name" value="Bact_solute-bd_prot1"/>
</dbReference>
<dbReference type="EMBL" id="CP108195">
    <property type="protein sequence ID" value="WTS14636.1"/>
    <property type="molecule type" value="Genomic_DNA"/>
</dbReference>
<evidence type="ECO:0000313" key="1">
    <source>
        <dbReference type="EMBL" id="WTS14636.1"/>
    </source>
</evidence>
<organism evidence="1">
    <name type="scientific">Streptomyces sp. NBC_00119</name>
    <dbReference type="NCBI Taxonomy" id="2975659"/>
    <lineage>
        <taxon>Bacteria</taxon>
        <taxon>Bacillati</taxon>
        <taxon>Actinomycetota</taxon>
        <taxon>Actinomycetes</taxon>
        <taxon>Kitasatosporales</taxon>
        <taxon>Streptomycetaceae</taxon>
        <taxon>Streptomyces</taxon>
    </lineage>
</organism>